<gene>
    <name evidence="1" type="ORF">NCTC12965_08669</name>
</gene>
<name>A0A4U9WNR0_SERFO</name>
<dbReference type="AlphaFoldDB" id="A0A4U9WNR0"/>
<evidence type="ECO:0000313" key="1">
    <source>
        <dbReference type="EMBL" id="VTR60939.1"/>
    </source>
</evidence>
<accession>A0A4U9WNR0</accession>
<sequence>MNDPKCCAFHYANITERACLIVHAIKRHQPGQAVIIQPADTLHAYAPLSSHGLKNLKRWPDIGPGFNDLRIIIGGTQAKGSEIFNGRLWRIKRFGKRYQFFPRAAISSRVNRVAIESNARG</sequence>
<proteinExistence type="predicted"/>
<protein>
    <submittedName>
        <fullName evidence="1">Uncharacterized protein</fullName>
    </submittedName>
</protein>
<dbReference type="EMBL" id="CABEEZ010000167">
    <property type="protein sequence ID" value="VTR60939.1"/>
    <property type="molecule type" value="Genomic_DNA"/>
</dbReference>
<organism evidence="1">
    <name type="scientific">Serratia fonticola</name>
    <dbReference type="NCBI Taxonomy" id="47917"/>
    <lineage>
        <taxon>Bacteria</taxon>
        <taxon>Pseudomonadati</taxon>
        <taxon>Pseudomonadota</taxon>
        <taxon>Gammaproteobacteria</taxon>
        <taxon>Enterobacterales</taxon>
        <taxon>Yersiniaceae</taxon>
        <taxon>Serratia</taxon>
    </lineage>
</organism>
<reference evidence="1" key="1">
    <citation type="submission" date="2019-05" db="EMBL/GenBank/DDBJ databases">
        <authorList>
            <consortium name="Pathogen Informatics"/>
        </authorList>
    </citation>
    <scope>NUCLEOTIDE SEQUENCE [LARGE SCALE GENOMIC DNA]</scope>
    <source>
        <strain evidence="1">NCTC12965</strain>
    </source>
</reference>